<gene>
    <name evidence="2" type="ORF">GCM10007063_16810</name>
</gene>
<dbReference type="InterPro" id="IPR002878">
    <property type="entry name" value="ChsH2_C"/>
</dbReference>
<accession>A0A917UY28</accession>
<dbReference type="RefSeq" id="WP_188632656.1">
    <property type="nucleotide sequence ID" value="NZ_BMNQ01000019.1"/>
</dbReference>
<name>A0A917UY28_9BACI</name>
<feature type="domain" description="ChsH2 C-terminal OB-fold" evidence="1">
    <location>
        <begin position="33"/>
        <end position="91"/>
    </location>
</feature>
<dbReference type="InterPro" id="IPR052513">
    <property type="entry name" value="Thioester_dehydratase-like"/>
</dbReference>
<dbReference type="PANTHER" id="PTHR34075:SF5">
    <property type="entry name" value="BLR3430 PROTEIN"/>
    <property type="match status" value="1"/>
</dbReference>
<comment type="caution">
    <text evidence="2">The sequence shown here is derived from an EMBL/GenBank/DDBJ whole genome shotgun (WGS) entry which is preliminary data.</text>
</comment>
<evidence type="ECO:0000313" key="2">
    <source>
        <dbReference type="EMBL" id="GGJ94909.1"/>
    </source>
</evidence>
<proteinExistence type="predicted"/>
<protein>
    <recommendedName>
        <fullName evidence="1">ChsH2 C-terminal OB-fold domain-containing protein</fullName>
    </recommendedName>
</protein>
<organism evidence="2 3">
    <name type="scientific">Lentibacillus kapialis</name>
    <dbReference type="NCBI Taxonomy" id="340214"/>
    <lineage>
        <taxon>Bacteria</taxon>
        <taxon>Bacillati</taxon>
        <taxon>Bacillota</taxon>
        <taxon>Bacilli</taxon>
        <taxon>Bacillales</taxon>
        <taxon>Bacillaceae</taxon>
        <taxon>Lentibacillus</taxon>
    </lineage>
</organism>
<dbReference type="PANTHER" id="PTHR34075">
    <property type="entry name" value="BLR3430 PROTEIN"/>
    <property type="match status" value="1"/>
</dbReference>
<dbReference type="EMBL" id="BMNQ01000019">
    <property type="protein sequence ID" value="GGJ94909.1"/>
    <property type="molecule type" value="Genomic_DNA"/>
</dbReference>
<dbReference type="SUPFAM" id="SSF50249">
    <property type="entry name" value="Nucleic acid-binding proteins"/>
    <property type="match status" value="1"/>
</dbReference>
<reference evidence="2" key="2">
    <citation type="submission" date="2020-09" db="EMBL/GenBank/DDBJ databases">
        <authorList>
            <person name="Sun Q."/>
            <person name="Ohkuma M."/>
        </authorList>
    </citation>
    <scope>NUCLEOTIDE SEQUENCE</scope>
    <source>
        <strain evidence="2">JCM 12580</strain>
    </source>
</reference>
<evidence type="ECO:0000313" key="3">
    <source>
        <dbReference type="Proteomes" id="UP000658382"/>
    </source>
</evidence>
<sequence>MNITAKYCKNCDQILHADKNHCASCYSKELKTKELNGSGEVYSYTKIHAAPKDYADIAPYYIVLVDLNEGLRITGRYTGQSVEIDQKVQVEAVNKNAYIFKPVEE</sequence>
<dbReference type="Proteomes" id="UP000658382">
    <property type="component" value="Unassembled WGS sequence"/>
</dbReference>
<dbReference type="Pfam" id="PF01796">
    <property type="entry name" value="OB_ChsH2_C"/>
    <property type="match status" value="1"/>
</dbReference>
<evidence type="ECO:0000259" key="1">
    <source>
        <dbReference type="Pfam" id="PF01796"/>
    </source>
</evidence>
<dbReference type="InterPro" id="IPR012340">
    <property type="entry name" value="NA-bd_OB-fold"/>
</dbReference>
<reference evidence="2" key="1">
    <citation type="journal article" date="2014" name="Int. J. Syst. Evol. Microbiol.">
        <title>Complete genome sequence of Corynebacterium casei LMG S-19264T (=DSM 44701T), isolated from a smear-ripened cheese.</title>
        <authorList>
            <consortium name="US DOE Joint Genome Institute (JGI-PGF)"/>
            <person name="Walter F."/>
            <person name="Albersmeier A."/>
            <person name="Kalinowski J."/>
            <person name="Ruckert C."/>
        </authorList>
    </citation>
    <scope>NUCLEOTIDE SEQUENCE</scope>
    <source>
        <strain evidence="2">JCM 12580</strain>
    </source>
</reference>
<dbReference type="AlphaFoldDB" id="A0A917UY28"/>
<keyword evidence="3" id="KW-1185">Reference proteome</keyword>